<gene>
    <name evidence="2" type="ORF">ZEAMMB73_Zm00001d048362</name>
</gene>
<dbReference type="GO" id="GO:0008308">
    <property type="term" value="F:voltage-gated monoatomic anion channel activity"/>
    <property type="evidence" value="ECO:0007669"/>
    <property type="project" value="InterPro"/>
</dbReference>
<sequence length="48" mass="5302">MRFSNSGKVGLLCQHEWRPKSLVTLSAEYDLKVVSAPSRIGMAISLKP</sequence>
<dbReference type="Pfam" id="PF01459">
    <property type="entry name" value="Porin_3"/>
    <property type="match status" value="1"/>
</dbReference>
<dbReference type="PANTHER" id="PTHR11743:SF27">
    <property type="entry name" value="MITOCHONDRIAL OUTER MEMBRANE PROTEIN PORIN 4"/>
    <property type="match status" value="1"/>
</dbReference>
<reference evidence="2" key="1">
    <citation type="submission" date="2015-12" db="EMBL/GenBank/DDBJ databases">
        <title>Update maize B73 reference genome by single molecule sequencing technologies.</title>
        <authorList>
            <consortium name="Maize Genome Sequencing Project"/>
            <person name="Ware D."/>
        </authorList>
    </citation>
    <scope>NUCLEOTIDE SEQUENCE</scope>
    <source>
        <tissue evidence="2">Seedling</tissue>
    </source>
</reference>
<dbReference type="InterPro" id="IPR027246">
    <property type="entry name" value="Porin_Euk/Tom40"/>
</dbReference>
<accession>A0A1D6PJM5</accession>
<dbReference type="GO" id="GO:0005741">
    <property type="term" value="C:mitochondrial outer membrane"/>
    <property type="evidence" value="ECO:0007669"/>
    <property type="project" value="InterPro"/>
</dbReference>
<comment type="similarity">
    <text evidence="1">Belongs to the eukaryotic mitochondrial porin (TC 1.B.8.1) family.</text>
</comment>
<dbReference type="EMBL" id="CM000785">
    <property type="protein sequence ID" value="AQL09500.1"/>
    <property type="molecule type" value="Genomic_DNA"/>
</dbReference>
<evidence type="ECO:0000313" key="2">
    <source>
        <dbReference type="EMBL" id="AQL09500.1"/>
    </source>
</evidence>
<dbReference type="InterPro" id="IPR001925">
    <property type="entry name" value="Porin_Euk"/>
</dbReference>
<dbReference type="PANTHER" id="PTHR11743">
    <property type="entry name" value="VOLTAGE-DEPENDENT ANION-SELECTIVE CHANNEL"/>
    <property type="match status" value="1"/>
</dbReference>
<dbReference type="AlphaFoldDB" id="A0A1D6PJM5"/>
<dbReference type="OMA" id="FKQPAFH"/>
<evidence type="ECO:0000256" key="1">
    <source>
        <dbReference type="ARBA" id="ARBA00009624"/>
    </source>
</evidence>
<organism evidence="2">
    <name type="scientific">Zea mays</name>
    <name type="common">Maize</name>
    <dbReference type="NCBI Taxonomy" id="4577"/>
    <lineage>
        <taxon>Eukaryota</taxon>
        <taxon>Viridiplantae</taxon>
        <taxon>Streptophyta</taxon>
        <taxon>Embryophyta</taxon>
        <taxon>Tracheophyta</taxon>
        <taxon>Spermatophyta</taxon>
        <taxon>Magnoliopsida</taxon>
        <taxon>Liliopsida</taxon>
        <taxon>Poales</taxon>
        <taxon>Poaceae</taxon>
        <taxon>PACMAD clade</taxon>
        <taxon>Panicoideae</taxon>
        <taxon>Andropogonodae</taxon>
        <taxon>Andropogoneae</taxon>
        <taxon>Tripsacinae</taxon>
        <taxon>Zea</taxon>
    </lineage>
</organism>
<proteinExistence type="inferred from homology"/>
<protein>
    <submittedName>
        <fullName evidence="2">Mitochondrial outer membrane protein porin 4</fullName>
    </submittedName>
</protein>
<dbReference type="InterPro" id="IPR023614">
    <property type="entry name" value="Porin_dom_sf"/>
</dbReference>
<dbReference type="Gene3D" id="2.40.160.10">
    <property type="entry name" value="Porin"/>
    <property type="match status" value="1"/>
</dbReference>
<name>A0A1D6PJM5_MAIZE</name>